<dbReference type="GO" id="GO:0004197">
    <property type="term" value="F:cysteine-type endopeptidase activity"/>
    <property type="evidence" value="ECO:0007669"/>
    <property type="project" value="InterPro"/>
</dbReference>
<dbReference type="PANTHER" id="PTHR12792">
    <property type="entry name" value="EXTRA SPINDLE POLES 1-RELATED"/>
    <property type="match status" value="1"/>
</dbReference>
<dbReference type="Pfam" id="PF25113">
    <property type="entry name" value="TPR_ESP1_2nd"/>
    <property type="match status" value="1"/>
</dbReference>
<dbReference type="PANTHER" id="PTHR12792:SF0">
    <property type="entry name" value="SEPARIN"/>
    <property type="match status" value="1"/>
</dbReference>
<evidence type="ECO:0000259" key="1">
    <source>
        <dbReference type="Pfam" id="PF25113"/>
    </source>
</evidence>
<dbReference type="EC" id="3.4.22.49" evidence="2"/>
<keyword evidence="2" id="KW-0378">Hydrolase</keyword>
<accession>A0A396GUC6</accession>
<dbReference type="AlphaFoldDB" id="A0A396GUC6"/>
<feature type="domain" description="Separase-like second TPR repeats region" evidence="1">
    <location>
        <begin position="49"/>
        <end position="189"/>
    </location>
</feature>
<dbReference type="EMBL" id="PSQE01000007">
    <property type="protein sequence ID" value="RHN44739.1"/>
    <property type="molecule type" value="Genomic_DNA"/>
</dbReference>
<gene>
    <name evidence="2" type="ORF">MtrunA17_Chr7g0222711</name>
</gene>
<evidence type="ECO:0000313" key="3">
    <source>
        <dbReference type="Proteomes" id="UP000265566"/>
    </source>
</evidence>
<evidence type="ECO:0000313" key="2">
    <source>
        <dbReference type="EMBL" id="RHN44739.1"/>
    </source>
</evidence>
<name>A0A396GUC6_MEDTR</name>
<reference evidence="3" key="1">
    <citation type="journal article" date="2018" name="Nat. Plants">
        <title>Whole-genome landscape of Medicago truncatula symbiotic genes.</title>
        <authorList>
            <person name="Pecrix Y."/>
            <person name="Staton S.E."/>
            <person name="Sallet E."/>
            <person name="Lelandais-Briere C."/>
            <person name="Moreau S."/>
            <person name="Carrere S."/>
            <person name="Blein T."/>
            <person name="Jardinaud M.F."/>
            <person name="Latrasse D."/>
            <person name="Zouine M."/>
            <person name="Zahm M."/>
            <person name="Kreplak J."/>
            <person name="Mayjonade B."/>
            <person name="Satge C."/>
            <person name="Perez M."/>
            <person name="Cauet S."/>
            <person name="Marande W."/>
            <person name="Chantry-Darmon C."/>
            <person name="Lopez-Roques C."/>
            <person name="Bouchez O."/>
            <person name="Berard A."/>
            <person name="Debelle F."/>
            <person name="Munos S."/>
            <person name="Bendahmane A."/>
            <person name="Berges H."/>
            <person name="Niebel A."/>
            <person name="Buitink J."/>
            <person name="Frugier F."/>
            <person name="Benhamed M."/>
            <person name="Crespi M."/>
            <person name="Gouzy J."/>
            <person name="Gamas P."/>
        </authorList>
    </citation>
    <scope>NUCLEOTIDE SEQUENCE [LARGE SCALE GENOMIC DNA]</scope>
    <source>
        <strain evidence="3">cv. Jemalong A17</strain>
    </source>
</reference>
<organism evidence="2 3">
    <name type="scientific">Medicago truncatula</name>
    <name type="common">Barrel medic</name>
    <name type="synonym">Medicago tribuloides</name>
    <dbReference type="NCBI Taxonomy" id="3880"/>
    <lineage>
        <taxon>Eukaryota</taxon>
        <taxon>Viridiplantae</taxon>
        <taxon>Streptophyta</taxon>
        <taxon>Embryophyta</taxon>
        <taxon>Tracheophyta</taxon>
        <taxon>Spermatophyta</taxon>
        <taxon>Magnoliopsida</taxon>
        <taxon>eudicotyledons</taxon>
        <taxon>Gunneridae</taxon>
        <taxon>Pentapetalae</taxon>
        <taxon>rosids</taxon>
        <taxon>fabids</taxon>
        <taxon>Fabales</taxon>
        <taxon>Fabaceae</taxon>
        <taxon>Papilionoideae</taxon>
        <taxon>50 kb inversion clade</taxon>
        <taxon>NPAAA clade</taxon>
        <taxon>Hologalegina</taxon>
        <taxon>IRL clade</taxon>
        <taxon>Trifolieae</taxon>
        <taxon>Medicago</taxon>
    </lineage>
</organism>
<dbReference type="InterPro" id="IPR056932">
    <property type="entry name" value="TPR_ESP1_2nd"/>
</dbReference>
<proteinExistence type="predicted"/>
<dbReference type="GO" id="GO:0006508">
    <property type="term" value="P:proteolysis"/>
    <property type="evidence" value="ECO:0007669"/>
    <property type="project" value="InterPro"/>
</dbReference>
<dbReference type="GO" id="GO:0005634">
    <property type="term" value="C:nucleus"/>
    <property type="evidence" value="ECO:0007669"/>
    <property type="project" value="InterPro"/>
</dbReference>
<dbReference type="InterPro" id="IPR005314">
    <property type="entry name" value="Peptidase_C50"/>
</dbReference>
<sequence length="224" mass="25043">MLVEEKNAGIEFAKLVYHCAVKCQTANASFCDTFAAYLNKTAEHYKQLCQPFVFHFNQSNLALWQFMRPLNSILRLYAAGLLLVNCNLRSRAEDLVSPGIVKFECLLGALLENKKILQSSPPLLGSLHICSRSSFMSSSVVDPQFDGHTCTQSSSDCDDSTTYLSSYIQALDFLCQPLAKTINSERKQLVTGKDDASAMTMLSIVEDVFHAFCQFTLHSPRYIQ</sequence>
<comment type="caution">
    <text evidence="2">The sequence shown here is derived from an EMBL/GenBank/DDBJ whole genome shotgun (WGS) entry which is preliminary data.</text>
</comment>
<protein>
    <submittedName>
        <fullName evidence="2">Putative separase</fullName>
        <ecNumber evidence="2">3.4.22.49</ecNumber>
    </submittedName>
</protein>
<dbReference type="Proteomes" id="UP000265566">
    <property type="component" value="Chromosome 7"/>
</dbReference>
<dbReference type="Gramene" id="rna38898">
    <property type="protein sequence ID" value="RHN44739.1"/>
    <property type="gene ID" value="gene38898"/>
</dbReference>